<evidence type="ECO:0008006" key="4">
    <source>
        <dbReference type="Google" id="ProtNLM"/>
    </source>
</evidence>
<dbReference type="EMBL" id="JAUTWS010000176">
    <property type="protein sequence ID" value="MDO9714167.1"/>
    <property type="molecule type" value="Genomic_DNA"/>
</dbReference>
<reference evidence="2 3" key="1">
    <citation type="submission" date="2023-08" db="EMBL/GenBank/DDBJ databases">
        <title>The draft genome sequence of Paracraurococcus sp. LOR1-02.</title>
        <authorList>
            <person name="Kingkaew E."/>
            <person name="Tanasupawat S."/>
        </authorList>
    </citation>
    <scope>NUCLEOTIDE SEQUENCE [LARGE SCALE GENOMIC DNA]</scope>
    <source>
        <strain evidence="2 3">LOR1-02</strain>
    </source>
</reference>
<evidence type="ECO:0000313" key="3">
    <source>
        <dbReference type="Proteomes" id="UP001243009"/>
    </source>
</evidence>
<accession>A0ABT9ED71</accession>
<comment type="caution">
    <text evidence="2">The sequence shown here is derived from an EMBL/GenBank/DDBJ whole genome shotgun (WGS) entry which is preliminary data.</text>
</comment>
<dbReference type="RefSeq" id="WP_305109007.1">
    <property type="nucleotide sequence ID" value="NZ_JAUTWS010000176.1"/>
</dbReference>
<sequence length="81" mass="8471">MASKIDKMAKLTEGLLSLPDQGAPSAKAKRPVGTPVNLRMPPDLLAAYAAEAGRRSAEKGRTVTAQAVMLEVLTAGRPDRG</sequence>
<name>A0ABT9ED71_9PROT</name>
<keyword evidence="3" id="KW-1185">Reference proteome</keyword>
<proteinExistence type="predicted"/>
<feature type="region of interest" description="Disordered" evidence="1">
    <location>
        <begin position="16"/>
        <end position="37"/>
    </location>
</feature>
<evidence type="ECO:0000313" key="2">
    <source>
        <dbReference type="EMBL" id="MDO9714167.1"/>
    </source>
</evidence>
<protein>
    <recommendedName>
        <fullName evidence="4">CopG family transcriptional regulator</fullName>
    </recommendedName>
</protein>
<dbReference type="Proteomes" id="UP001243009">
    <property type="component" value="Unassembled WGS sequence"/>
</dbReference>
<evidence type="ECO:0000256" key="1">
    <source>
        <dbReference type="SAM" id="MobiDB-lite"/>
    </source>
</evidence>
<organism evidence="2 3">
    <name type="scientific">Paracraurococcus lichenis</name>
    <dbReference type="NCBI Taxonomy" id="3064888"/>
    <lineage>
        <taxon>Bacteria</taxon>
        <taxon>Pseudomonadati</taxon>
        <taxon>Pseudomonadota</taxon>
        <taxon>Alphaproteobacteria</taxon>
        <taxon>Acetobacterales</taxon>
        <taxon>Roseomonadaceae</taxon>
        <taxon>Paracraurococcus</taxon>
    </lineage>
</organism>
<gene>
    <name evidence="2" type="ORF">Q7A36_38080</name>
</gene>